<dbReference type="PANTHER" id="PTHR33606">
    <property type="entry name" value="PROTEIN YCII"/>
    <property type="match status" value="1"/>
</dbReference>
<accession>A0A344THB1</accession>
<dbReference type="InterPro" id="IPR011008">
    <property type="entry name" value="Dimeric_a/b-barrel"/>
</dbReference>
<evidence type="ECO:0000313" key="4">
    <source>
        <dbReference type="Proteomes" id="UP000251993"/>
    </source>
</evidence>
<comment type="similarity">
    <text evidence="1">Belongs to the YciI family.</text>
</comment>
<dbReference type="OrthoDB" id="9797014at2"/>
<dbReference type="PANTHER" id="PTHR33606:SF3">
    <property type="entry name" value="PROTEIN YCII"/>
    <property type="match status" value="1"/>
</dbReference>
<sequence length="95" mass="10834">MLYVIHAYDFTDEQALERRMAVRPNHFDGAKQLKSTGNFVLGGALLDPDGKMIGSMMVVDFEDETGLNQWLQNDPYVTGKVWEKIDVKPFRKADI</sequence>
<dbReference type="AlphaFoldDB" id="A0A344THB1"/>
<dbReference type="SUPFAM" id="SSF54909">
    <property type="entry name" value="Dimeric alpha+beta barrel"/>
    <property type="match status" value="1"/>
</dbReference>
<evidence type="ECO:0000259" key="2">
    <source>
        <dbReference type="Pfam" id="PF03795"/>
    </source>
</evidence>
<keyword evidence="4" id="KW-1185">Reference proteome</keyword>
<dbReference type="InterPro" id="IPR005545">
    <property type="entry name" value="YCII"/>
</dbReference>
<name>A0A344THB1_9BACT</name>
<protein>
    <recommendedName>
        <fullName evidence="2">YCII-related domain-containing protein</fullName>
    </recommendedName>
</protein>
<dbReference type="InterPro" id="IPR051807">
    <property type="entry name" value="Sec-metab_biosynth-assoc"/>
</dbReference>
<reference evidence="3 4" key="1">
    <citation type="submission" date="2018-07" db="EMBL/GenBank/DDBJ databases">
        <title>Genome sequencing of Runella.</title>
        <authorList>
            <person name="Baek M.-G."/>
            <person name="Yi H."/>
        </authorList>
    </citation>
    <scope>NUCLEOTIDE SEQUENCE [LARGE SCALE GENOMIC DNA]</scope>
    <source>
        <strain evidence="3 4">HYN0085</strain>
    </source>
</reference>
<dbReference type="Proteomes" id="UP000251993">
    <property type="component" value="Chromosome"/>
</dbReference>
<evidence type="ECO:0000313" key="3">
    <source>
        <dbReference type="EMBL" id="AXE18032.1"/>
    </source>
</evidence>
<dbReference type="EMBL" id="CP030850">
    <property type="protein sequence ID" value="AXE18032.1"/>
    <property type="molecule type" value="Genomic_DNA"/>
</dbReference>
<evidence type="ECO:0000256" key="1">
    <source>
        <dbReference type="ARBA" id="ARBA00007689"/>
    </source>
</evidence>
<dbReference type="Gene3D" id="3.30.70.1060">
    <property type="entry name" value="Dimeric alpha+beta barrel"/>
    <property type="match status" value="1"/>
</dbReference>
<feature type="domain" description="YCII-related" evidence="2">
    <location>
        <begin position="1"/>
        <end position="91"/>
    </location>
</feature>
<organism evidence="3 4">
    <name type="scientific">Runella rosea</name>
    <dbReference type="NCBI Taxonomy" id="2259595"/>
    <lineage>
        <taxon>Bacteria</taxon>
        <taxon>Pseudomonadati</taxon>
        <taxon>Bacteroidota</taxon>
        <taxon>Cytophagia</taxon>
        <taxon>Cytophagales</taxon>
        <taxon>Spirosomataceae</taxon>
        <taxon>Runella</taxon>
    </lineage>
</organism>
<dbReference type="KEGG" id="run:DR864_09935"/>
<gene>
    <name evidence="3" type="ORF">DR864_09935</name>
</gene>
<dbReference type="Pfam" id="PF03795">
    <property type="entry name" value="YCII"/>
    <property type="match status" value="1"/>
</dbReference>
<proteinExistence type="inferred from homology"/>
<dbReference type="RefSeq" id="WP_114066817.1">
    <property type="nucleotide sequence ID" value="NZ_CP030850.1"/>
</dbReference>